<organism evidence="2 3">
    <name type="scientific">Nostoc punctiforme FACHB-252</name>
    <dbReference type="NCBI Taxonomy" id="1357509"/>
    <lineage>
        <taxon>Bacteria</taxon>
        <taxon>Bacillati</taxon>
        <taxon>Cyanobacteriota</taxon>
        <taxon>Cyanophyceae</taxon>
        <taxon>Nostocales</taxon>
        <taxon>Nostocaceae</taxon>
        <taxon>Nostoc</taxon>
    </lineage>
</organism>
<keyword evidence="1" id="KW-0472">Membrane</keyword>
<feature type="transmembrane region" description="Helical" evidence="1">
    <location>
        <begin position="47"/>
        <end position="70"/>
    </location>
</feature>
<evidence type="ECO:0008006" key="4">
    <source>
        <dbReference type="Google" id="ProtNLM"/>
    </source>
</evidence>
<keyword evidence="1" id="KW-1133">Transmembrane helix</keyword>
<evidence type="ECO:0000256" key="1">
    <source>
        <dbReference type="SAM" id="Phobius"/>
    </source>
</evidence>
<dbReference type="EMBL" id="JACJTC010000012">
    <property type="protein sequence ID" value="MBD2613008.1"/>
    <property type="molecule type" value="Genomic_DNA"/>
</dbReference>
<keyword evidence="3" id="KW-1185">Reference proteome</keyword>
<proteinExistence type="predicted"/>
<evidence type="ECO:0000313" key="2">
    <source>
        <dbReference type="EMBL" id="MBD2613008.1"/>
    </source>
</evidence>
<keyword evidence="1" id="KW-0812">Transmembrane</keyword>
<reference evidence="2 3" key="1">
    <citation type="journal article" date="2020" name="ISME J.">
        <title>Comparative genomics reveals insights into cyanobacterial evolution and habitat adaptation.</title>
        <authorList>
            <person name="Chen M.Y."/>
            <person name="Teng W.K."/>
            <person name="Zhao L."/>
            <person name="Hu C.X."/>
            <person name="Zhou Y.K."/>
            <person name="Han B.P."/>
            <person name="Song L.R."/>
            <person name="Shu W.S."/>
        </authorList>
    </citation>
    <scope>NUCLEOTIDE SEQUENCE [LARGE SCALE GENOMIC DNA]</scope>
    <source>
        <strain evidence="2 3">FACHB-252</strain>
    </source>
</reference>
<name>A0ABR8HB86_NOSPU</name>
<dbReference type="Proteomes" id="UP000606396">
    <property type="component" value="Unassembled WGS sequence"/>
</dbReference>
<feature type="transmembrane region" description="Helical" evidence="1">
    <location>
        <begin position="7"/>
        <end position="24"/>
    </location>
</feature>
<feature type="transmembrane region" description="Helical" evidence="1">
    <location>
        <begin position="192"/>
        <end position="218"/>
    </location>
</feature>
<gene>
    <name evidence="2" type="ORF">H6G94_17310</name>
</gene>
<comment type="caution">
    <text evidence="2">The sequence shown here is derived from an EMBL/GenBank/DDBJ whole genome shotgun (WGS) entry which is preliminary data.</text>
</comment>
<protein>
    <recommendedName>
        <fullName evidence="4">DUF3592 domain-containing protein</fullName>
    </recommendedName>
</protein>
<sequence>MENKASFLNNILLIINLILIWYFFRGKNLKIHEQTQNKLNFTIQPKWYRFVGVFIGQVGIIYLFAIFVIIPVTQLNCDRVAQNLETSSIEQKPLTVICQLKEFDFVDRQKSQKQIDGLIGTSLEKQTKTDKEGKIRYEYQVQLLTNKESIPFRRIAYSDYSSEEAEFIILKIKNFLAQPLEKTLVVKQDDTIILYGAIGITLFWFLLGLLIIAAGSFINCNFDKESNSFTFSRYRWFGILGKAVFLYSLNEIVDIKVESSDSSEGGMVHRVSLMLASGETVPLSGCYSSGFEEKQEIVKMIKSFLAAN</sequence>
<dbReference type="RefSeq" id="WP_190950527.1">
    <property type="nucleotide sequence ID" value="NZ_JACJTC010000012.1"/>
</dbReference>
<accession>A0ABR8HB86</accession>
<evidence type="ECO:0000313" key="3">
    <source>
        <dbReference type="Proteomes" id="UP000606396"/>
    </source>
</evidence>